<dbReference type="Proteomes" id="UP000692954">
    <property type="component" value="Unassembled WGS sequence"/>
</dbReference>
<reference evidence="1" key="1">
    <citation type="submission" date="2021-01" db="EMBL/GenBank/DDBJ databases">
        <authorList>
            <consortium name="Genoscope - CEA"/>
            <person name="William W."/>
        </authorList>
    </citation>
    <scope>NUCLEOTIDE SEQUENCE</scope>
</reference>
<dbReference type="EMBL" id="CAJJDN010000142">
    <property type="protein sequence ID" value="CAD8123089.1"/>
    <property type="molecule type" value="Genomic_DNA"/>
</dbReference>
<accession>A0A8S1R634</accession>
<evidence type="ECO:0000313" key="2">
    <source>
        <dbReference type="Proteomes" id="UP000692954"/>
    </source>
</evidence>
<keyword evidence="2" id="KW-1185">Reference proteome</keyword>
<name>A0A8S1R634_9CILI</name>
<evidence type="ECO:0000313" key="1">
    <source>
        <dbReference type="EMBL" id="CAD8123089.1"/>
    </source>
</evidence>
<comment type="caution">
    <text evidence="1">The sequence shown here is derived from an EMBL/GenBank/DDBJ whole genome shotgun (WGS) entry which is preliminary data.</text>
</comment>
<proteinExistence type="predicted"/>
<organism evidence="1 2">
    <name type="scientific">Paramecium sonneborni</name>
    <dbReference type="NCBI Taxonomy" id="65129"/>
    <lineage>
        <taxon>Eukaryota</taxon>
        <taxon>Sar</taxon>
        <taxon>Alveolata</taxon>
        <taxon>Ciliophora</taxon>
        <taxon>Intramacronucleata</taxon>
        <taxon>Oligohymenophorea</taxon>
        <taxon>Peniculida</taxon>
        <taxon>Parameciidae</taxon>
        <taxon>Paramecium</taxon>
    </lineage>
</organism>
<protein>
    <submittedName>
        <fullName evidence="1">Uncharacterized protein</fullName>
    </submittedName>
</protein>
<gene>
    <name evidence="1" type="ORF">PSON_ATCC_30995.1.T1420099</name>
</gene>
<dbReference type="AlphaFoldDB" id="A0A8S1R634"/>
<sequence>MESFSKIKNIKYELPMMQILVHTQFNYQTIQYLNVRKNYSRILKNQLQLSIGQSCIQNIYNQKCDIYSLGVILAIKWKN</sequence>